<dbReference type="InterPro" id="IPR043502">
    <property type="entry name" value="DNA/RNA_pol_sf"/>
</dbReference>
<sequence>MLPVLDPNPPPFVPTGRYTQERRDAMRAAHHWLQPAELDLLDDFMCKHNKAFAWDDSERGSFCCDMFPPVCFPVVPHIPWVQKNFPILPGLYDQATALIQRKINAGTYEPSNASYCSRWFCVAKKDSKIRIIHSLEPLNVVTIQHSGVPPIPDHVAEQFAGRACGTTLDLYVGYDE</sequence>
<dbReference type="OrthoDB" id="5599163at2759"/>
<dbReference type="Gene3D" id="3.10.10.10">
    <property type="entry name" value="HIV Type 1 Reverse Transcriptase, subunit A, domain 1"/>
    <property type="match status" value="1"/>
</dbReference>
<feature type="non-terminal residue" evidence="1">
    <location>
        <position position="176"/>
    </location>
</feature>
<organism evidence="1 2">
    <name type="scientific">Lentinus tigrinus ALCF2SS1-6</name>
    <dbReference type="NCBI Taxonomy" id="1328759"/>
    <lineage>
        <taxon>Eukaryota</taxon>
        <taxon>Fungi</taxon>
        <taxon>Dikarya</taxon>
        <taxon>Basidiomycota</taxon>
        <taxon>Agaricomycotina</taxon>
        <taxon>Agaricomycetes</taxon>
        <taxon>Polyporales</taxon>
        <taxon>Polyporaceae</taxon>
        <taxon>Lentinus</taxon>
    </lineage>
</organism>
<protein>
    <recommendedName>
        <fullName evidence="3">DNA/RNA polymerase</fullName>
    </recommendedName>
</protein>
<keyword evidence="2" id="KW-1185">Reference proteome</keyword>
<dbReference type="Proteomes" id="UP000313359">
    <property type="component" value="Unassembled WGS sequence"/>
</dbReference>
<dbReference type="EMBL" id="ML122380">
    <property type="protein sequence ID" value="RPD52268.1"/>
    <property type="molecule type" value="Genomic_DNA"/>
</dbReference>
<reference evidence="1" key="1">
    <citation type="journal article" date="2018" name="Genome Biol. Evol.">
        <title>Genomics and development of Lentinus tigrinus, a white-rot wood-decaying mushroom with dimorphic fruiting bodies.</title>
        <authorList>
            <person name="Wu B."/>
            <person name="Xu Z."/>
            <person name="Knudson A."/>
            <person name="Carlson A."/>
            <person name="Chen N."/>
            <person name="Kovaka S."/>
            <person name="LaButti K."/>
            <person name="Lipzen A."/>
            <person name="Pennachio C."/>
            <person name="Riley R."/>
            <person name="Schakwitz W."/>
            <person name="Umezawa K."/>
            <person name="Ohm R.A."/>
            <person name="Grigoriev I.V."/>
            <person name="Nagy L.G."/>
            <person name="Gibbons J."/>
            <person name="Hibbett D."/>
        </authorList>
    </citation>
    <scope>NUCLEOTIDE SEQUENCE [LARGE SCALE GENOMIC DNA]</scope>
    <source>
        <strain evidence="1">ALCF2SS1-6</strain>
    </source>
</reference>
<gene>
    <name evidence="1" type="ORF">L227DRAFT_515065</name>
</gene>
<name>A0A5C2RKU1_9APHY</name>
<dbReference type="Gene3D" id="3.30.70.270">
    <property type="match status" value="1"/>
</dbReference>
<evidence type="ECO:0008006" key="3">
    <source>
        <dbReference type="Google" id="ProtNLM"/>
    </source>
</evidence>
<evidence type="ECO:0000313" key="2">
    <source>
        <dbReference type="Proteomes" id="UP000313359"/>
    </source>
</evidence>
<dbReference type="STRING" id="1328759.A0A5C2RKU1"/>
<proteinExistence type="predicted"/>
<accession>A0A5C2RKU1</accession>
<dbReference type="AlphaFoldDB" id="A0A5C2RKU1"/>
<dbReference type="InterPro" id="IPR043128">
    <property type="entry name" value="Rev_trsase/Diguanyl_cyclase"/>
</dbReference>
<dbReference type="SUPFAM" id="SSF56672">
    <property type="entry name" value="DNA/RNA polymerases"/>
    <property type="match status" value="1"/>
</dbReference>
<evidence type="ECO:0000313" key="1">
    <source>
        <dbReference type="EMBL" id="RPD52268.1"/>
    </source>
</evidence>